<dbReference type="GO" id="GO:0005829">
    <property type="term" value="C:cytosol"/>
    <property type="evidence" value="ECO:0007669"/>
    <property type="project" value="UniProtKB-SubCell"/>
</dbReference>
<organism evidence="18 19">
    <name type="scientific">Clarias magur</name>
    <name type="common">Asian catfish</name>
    <name type="synonym">Macropteronotus magur</name>
    <dbReference type="NCBI Taxonomy" id="1594786"/>
    <lineage>
        <taxon>Eukaryota</taxon>
        <taxon>Metazoa</taxon>
        <taxon>Chordata</taxon>
        <taxon>Craniata</taxon>
        <taxon>Vertebrata</taxon>
        <taxon>Euteleostomi</taxon>
        <taxon>Actinopterygii</taxon>
        <taxon>Neopterygii</taxon>
        <taxon>Teleostei</taxon>
        <taxon>Ostariophysi</taxon>
        <taxon>Siluriformes</taxon>
        <taxon>Clariidae</taxon>
        <taxon>Clarias</taxon>
    </lineage>
</organism>
<dbReference type="PANTHER" id="PTHR13101">
    <property type="entry name" value="PHOSPHOMEVALONATE KINASE"/>
    <property type="match status" value="1"/>
</dbReference>
<keyword evidence="15" id="KW-1207">Sterol metabolism</keyword>
<keyword evidence="13" id="KW-0756">Sterol biosynthesis</keyword>
<dbReference type="OrthoDB" id="2401875at2759"/>
<evidence type="ECO:0000256" key="9">
    <source>
        <dbReference type="ARBA" id="ARBA00022777"/>
    </source>
</evidence>
<comment type="subcellular location">
    <subcellularLocation>
        <location evidence="1">Cytoplasm</location>
        <location evidence="1">Cytosol</location>
    </subcellularLocation>
</comment>
<dbReference type="EC" id="2.7.4.2" evidence="3"/>
<evidence type="ECO:0000256" key="13">
    <source>
        <dbReference type="ARBA" id="ARBA00023011"/>
    </source>
</evidence>
<evidence type="ECO:0000313" key="19">
    <source>
        <dbReference type="Proteomes" id="UP000727407"/>
    </source>
</evidence>
<evidence type="ECO:0000256" key="6">
    <source>
        <dbReference type="ARBA" id="ARBA00022548"/>
    </source>
</evidence>
<dbReference type="Pfam" id="PF04275">
    <property type="entry name" value="P-mevalo_kinase"/>
    <property type="match status" value="1"/>
</dbReference>
<evidence type="ECO:0000256" key="5">
    <source>
        <dbReference type="ARBA" id="ARBA00022516"/>
    </source>
</evidence>
<evidence type="ECO:0000256" key="16">
    <source>
        <dbReference type="ARBA" id="ARBA00023221"/>
    </source>
</evidence>
<protein>
    <recommendedName>
        <fullName evidence="17">Phosphomevalonate kinase</fullName>
        <ecNumber evidence="3">2.7.4.2</ecNumber>
    </recommendedName>
</protein>
<keyword evidence="11" id="KW-0067">ATP-binding</keyword>
<evidence type="ECO:0000256" key="11">
    <source>
        <dbReference type="ARBA" id="ARBA00022840"/>
    </source>
</evidence>
<evidence type="ECO:0000256" key="1">
    <source>
        <dbReference type="ARBA" id="ARBA00004514"/>
    </source>
</evidence>
<keyword evidence="4" id="KW-0963">Cytoplasm</keyword>
<evidence type="ECO:0000256" key="17">
    <source>
        <dbReference type="ARBA" id="ARBA00034549"/>
    </source>
</evidence>
<keyword evidence="10" id="KW-0152">Cholesterol biosynthesis</keyword>
<dbReference type="GO" id="GO:0004631">
    <property type="term" value="F:phosphomevalonate kinase activity"/>
    <property type="evidence" value="ECO:0007669"/>
    <property type="project" value="UniProtKB-EC"/>
</dbReference>
<evidence type="ECO:0000256" key="14">
    <source>
        <dbReference type="ARBA" id="ARBA00023098"/>
    </source>
</evidence>
<dbReference type="Proteomes" id="UP000727407">
    <property type="component" value="Unassembled WGS sequence"/>
</dbReference>
<keyword evidence="19" id="KW-1185">Reference proteome</keyword>
<accession>A0A8J4X2Q2</accession>
<evidence type="ECO:0000256" key="12">
    <source>
        <dbReference type="ARBA" id="ARBA00022955"/>
    </source>
</evidence>
<keyword evidence="5" id="KW-0444">Lipid biosynthesis</keyword>
<dbReference type="UniPathway" id="UPA00057">
    <property type="reaction ID" value="UER00099"/>
</dbReference>
<keyword evidence="14" id="KW-0443">Lipid metabolism</keyword>
<evidence type="ECO:0000256" key="4">
    <source>
        <dbReference type="ARBA" id="ARBA00022490"/>
    </source>
</evidence>
<dbReference type="EMBL" id="QNUK01000184">
    <property type="protein sequence ID" value="KAF5898891.1"/>
    <property type="molecule type" value="Genomic_DNA"/>
</dbReference>
<dbReference type="InterPro" id="IPR005919">
    <property type="entry name" value="Pmev_kin_anim"/>
</dbReference>
<keyword evidence="16" id="KW-0753">Steroid metabolism</keyword>
<evidence type="ECO:0000256" key="10">
    <source>
        <dbReference type="ARBA" id="ARBA00022778"/>
    </source>
</evidence>
<name>A0A8J4X2Q2_CLAMG</name>
<dbReference type="GO" id="GO:0005524">
    <property type="term" value="F:ATP binding"/>
    <property type="evidence" value="ECO:0007669"/>
    <property type="project" value="UniProtKB-KW"/>
</dbReference>
<keyword evidence="8" id="KW-0547">Nucleotide-binding</keyword>
<dbReference type="GO" id="GO:0006695">
    <property type="term" value="P:cholesterol biosynthetic process"/>
    <property type="evidence" value="ECO:0007669"/>
    <property type="project" value="UniProtKB-KW"/>
</dbReference>
<dbReference type="InterPro" id="IPR027417">
    <property type="entry name" value="P-loop_NTPase"/>
</dbReference>
<gene>
    <name evidence="18" type="primary">pmvk</name>
    <name evidence="18" type="ORF">DAT39_011381</name>
</gene>
<dbReference type="GO" id="GO:0019287">
    <property type="term" value="P:isopentenyl diphosphate biosynthetic process, mevalonate pathway"/>
    <property type="evidence" value="ECO:0007669"/>
    <property type="project" value="UniProtKB-UniPathway"/>
</dbReference>
<evidence type="ECO:0000256" key="7">
    <source>
        <dbReference type="ARBA" id="ARBA00022679"/>
    </source>
</evidence>
<keyword evidence="7" id="KW-0808">Transferase</keyword>
<keyword evidence="6" id="KW-0153">Cholesterol metabolism</keyword>
<sequence>MCRLSPELCCILRLSAPLKEQYAKEHGLDYTQLLGAGQYKEHHRAKMIRWGESRRNQDPGFFCRIAVCGASQPVWGCHVTVVANANYLSQCKYVQSLTFGYSGGNSGWAQET</sequence>
<keyword evidence="9 18" id="KW-0418">Kinase</keyword>
<evidence type="ECO:0000256" key="3">
    <source>
        <dbReference type="ARBA" id="ARBA00012958"/>
    </source>
</evidence>
<evidence type="ECO:0000256" key="2">
    <source>
        <dbReference type="ARBA" id="ARBA00005017"/>
    </source>
</evidence>
<reference evidence="18" key="1">
    <citation type="submission" date="2020-07" db="EMBL/GenBank/DDBJ databases">
        <title>Clarias magur genome sequencing, assembly and annotation.</title>
        <authorList>
            <person name="Kushwaha B."/>
            <person name="Kumar R."/>
            <person name="Das P."/>
            <person name="Joshi C.G."/>
            <person name="Kumar D."/>
            <person name="Nagpure N.S."/>
            <person name="Pandey M."/>
            <person name="Agarwal S."/>
            <person name="Srivastava S."/>
            <person name="Singh M."/>
            <person name="Sahoo L."/>
            <person name="Jayasankar P."/>
            <person name="Meher P.K."/>
            <person name="Koringa P.G."/>
            <person name="Iquebal M.A."/>
            <person name="Das S.P."/>
            <person name="Bit A."/>
            <person name="Patnaik S."/>
            <person name="Patel N."/>
            <person name="Shah T.M."/>
            <person name="Hinsu A."/>
            <person name="Jena J.K."/>
        </authorList>
    </citation>
    <scope>NUCLEOTIDE SEQUENCE</scope>
    <source>
        <strain evidence="18">CIFAMagur01</strain>
        <tissue evidence="18">Testis</tissue>
    </source>
</reference>
<keyword evidence="12" id="KW-0752">Steroid biosynthesis</keyword>
<dbReference type="PANTHER" id="PTHR13101:SF1">
    <property type="entry name" value="PHOSPHOMEVALONATE KINASE"/>
    <property type="match status" value="1"/>
</dbReference>
<comment type="pathway">
    <text evidence="2">Isoprenoid biosynthesis; isopentenyl diphosphate biosynthesis via mevalonate pathway; isopentenyl diphosphate from (R)-mevalonate: step 2/3.</text>
</comment>
<proteinExistence type="predicted"/>
<evidence type="ECO:0000256" key="15">
    <source>
        <dbReference type="ARBA" id="ARBA00023166"/>
    </source>
</evidence>
<evidence type="ECO:0000256" key="8">
    <source>
        <dbReference type="ARBA" id="ARBA00022741"/>
    </source>
</evidence>
<comment type="caution">
    <text evidence="18">The sequence shown here is derived from an EMBL/GenBank/DDBJ whole genome shotgun (WGS) entry which is preliminary data.</text>
</comment>
<dbReference type="Gene3D" id="3.40.50.300">
    <property type="entry name" value="P-loop containing nucleotide triphosphate hydrolases"/>
    <property type="match status" value="1"/>
</dbReference>
<evidence type="ECO:0000313" key="18">
    <source>
        <dbReference type="EMBL" id="KAF5898891.1"/>
    </source>
</evidence>
<dbReference type="AlphaFoldDB" id="A0A8J4X2Q2"/>